<dbReference type="GO" id="GO:0097347">
    <property type="term" value="C:TAM protein secretion complex"/>
    <property type="evidence" value="ECO:0007669"/>
    <property type="project" value="TreeGrafter"/>
</dbReference>
<dbReference type="EMBL" id="AP018786">
    <property type="protein sequence ID" value="BBF23029.1"/>
    <property type="molecule type" value="Genomic_DNA"/>
</dbReference>
<name>A0A2Z6I9H8_9BURK</name>
<dbReference type="GO" id="GO:0009279">
    <property type="term" value="C:cell outer membrane"/>
    <property type="evidence" value="ECO:0007669"/>
    <property type="project" value="UniProtKB-SubCell"/>
</dbReference>
<keyword evidence="7" id="KW-0472">Membrane</keyword>
<keyword evidence="6 12" id="KW-0732">Signal</keyword>
<gene>
    <name evidence="16" type="ORF">SUTMEG_09200</name>
</gene>
<feature type="chain" id="PRO_5016273859" description="Translocation and assembly module subunit TamA" evidence="12">
    <location>
        <begin position="26"/>
        <end position="707"/>
    </location>
</feature>
<feature type="domain" description="TamA POTRA" evidence="15">
    <location>
        <begin position="60"/>
        <end position="119"/>
    </location>
</feature>
<dbReference type="InterPro" id="IPR000184">
    <property type="entry name" value="Bac_surfAg_D15"/>
</dbReference>
<evidence type="ECO:0000256" key="5">
    <source>
        <dbReference type="ARBA" id="ARBA00022692"/>
    </source>
</evidence>
<dbReference type="RefSeq" id="WP_269460466.1">
    <property type="nucleotide sequence ID" value="NZ_AP018786.1"/>
</dbReference>
<feature type="region of interest" description="Disordered" evidence="11">
    <location>
        <begin position="27"/>
        <end position="54"/>
    </location>
</feature>
<evidence type="ECO:0000256" key="8">
    <source>
        <dbReference type="ARBA" id="ARBA00023237"/>
    </source>
</evidence>
<keyword evidence="8" id="KW-0998">Cell outer membrane</keyword>
<evidence type="ECO:0000256" key="9">
    <source>
        <dbReference type="ARBA" id="ARBA00033063"/>
    </source>
</evidence>
<dbReference type="Proteomes" id="UP000271003">
    <property type="component" value="Chromosome"/>
</dbReference>
<dbReference type="PANTHER" id="PTHR12815">
    <property type="entry name" value="SORTING AND ASSEMBLY MACHINERY SAMM50 PROTEIN FAMILY MEMBER"/>
    <property type="match status" value="1"/>
</dbReference>
<evidence type="ECO:0000256" key="1">
    <source>
        <dbReference type="ARBA" id="ARBA00004442"/>
    </source>
</evidence>
<dbReference type="InterPro" id="IPR039910">
    <property type="entry name" value="D15-like"/>
</dbReference>
<evidence type="ECO:0000256" key="11">
    <source>
        <dbReference type="SAM" id="MobiDB-lite"/>
    </source>
</evidence>
<evidence type="ECO:0000259" key="14">
    <source>
        <dbReference type="Pfam" id="PF07244"/>
    </source>
</evidence>
<dbReference type="Pfam" id="PF07244">
    <property type="entry name" value="POTRA"/>
    <property type="match status" value="1"/>
</dbReference>
<evidence type="ECO:0000256" key="4">
    <source>
        <dbReference type="ARBA" id="ARBA00022452"/>
    </source>
</evidence>
<keyword evidence="4" id="KW-1134">Transmembrane beta strand</keyword>
<dbReference type="Pfam" id="PF01103">
    <property type="entry name" value="Omp85"/>
    <property type="match status" value="1"/>
</dbReference>
<evidence type="ECO:0000313" key="17">
    <source>
        <dbReference type="Proteomes" id="UP000271003"/>
    </source>
</evidence>
<comment type="subcellular location">
    <subcellularLocation>
        <location evidence="1">Cell outer membrane</location>
    </subcellularLocation>
</comment>
<proteinExistence type="inferred from homology"/>
<evidence type="ECO:0000256" key="7">
    <source>
        <dbReference type="ARBA" id="ARBA00023136"/>
    </source>
</evidence>
<dbReference type="GO" id="GO:0009306">
    <property type="term" value="P:protein secretion"/>
    <property type="evidence" value="ECO:0007669"/>
    <property type="project" value="TreeGrafter"/>
</dbReference>
<dbReference type="AlphaFoldDB" id="A0A2Z6I9H8"/>
<protein>
    <recommendedName>
        <fullName evidence="3">Translocation and assembly module subunit TamA</fullName>
    </recommendedName>
    <alternativeName>
        <fullName evidence="9">Autotransporter assembly factor TamA</fullName>
    </alternativeName>
</protein>
<dbReference type="Gene3D" id="3.10.20.310">
    <property type="entry name" value="membrane protein fhac"/>
    <property type="match status" value="3"/>
</dbReference>
<dbReference type="Gene3D" id="2.40.160.50">
    <property type="entry name" value="membrane protein fhac: a member of the omp85/tpsb transporter family"/>
    <property type="match status" value="1"/>
</dbReference>
<evidence type="ECO:0000256" key="10">
    <source>
        <dbReference type="ARBA" id="ARBA00093548"/>
    </source>
</evidence>
<dbReference type="InterPro" id="IPR035243">
    <property type="entry name" value="TamA_POTRA_Dom_1"/>
</dbReference>
<keyword evidence="5" id="KW-0812">Transmembrane</keyword>
<dbReference type="Pfam" id="PF17243">
    <property type="entry name" value="POTRA_TamA_1"/>
    <property type="match status" value="1"/>
</dbReference>
<dbReference type="InterPro" id="IPR010827">
    <property type="entry name" value="BamA/TamA_POTRA"/>
</dbReference>
<evidence type="ECO:0000259" key="13">
    <source>
        <dbReference type="Pfam" id="PF01103"/>
    </source>
</evidence>
<evidence type="ECO:0000256" key="2">
    <source>
        <dbReference type="ARBA" id="ARBA00010248"/>
    </source>
</evidence>
<evidence type="ECO:0000256" key="12">
    <source>
        <dbReference type="SAM" id="SignalP"/>
    </source>
</evidence>
<keyword evidence="17" id="KW-1185">Reference proteome</keyword>
<sequence length="707" mass="78605">MASTRISLRPLIVLLVAAWSAASVAATAPTASNDETEKTEQTEKTASARSNDASEGFSWRLEGLEGELEANVRAQLSAIPDNISTRSRYRTRVRQAVREGLRALGYYSPAIEFRWESAPAKRATDTKDAKEDEPENAALEASESAADAKDDAVAAKNPPAARPKEPQKPGVFEQTPVGQAVGTLERLARRPNPSRVLRVKVTPGEPVRIAAADVKISGDAARDPAFKRLLAKVPEKGTVLHHGEYDAFKNDLVNTGVARGYFDARFERSMLGIAPDRNEAYWMFDYRSGERYRVGKVRFTGSQIRESYLQNLVPWVEGEEYAAEDVAELNRRLSASGWFNSVMVAPVFEETREVPASEFDAIEPKAGREKPVRSDDSEETVKVVPVSAVVTPKQGNSMEVGLGYSTDVGPRFKSTWVKPWVNDRGHSLQASTAISAYEQELEATYRIPEERAPLEEYWLLQSGLKHTDLNDTKSQSMTFKASRFWEMSTGWQRAANLQWSIDKFTQGADDNTTMLIYPGVSLSRTRTRGGLMPVWGDSQRYTLDVSNTIWGSDIDFVVFNAQGALVRTYDWKHRFVLRGNFGWIETGDFDEVPPDLRFFAGGDRSVRGYDYKSISPKDETGELIGAQRLLTGSVEYQYKVTGKWWGAVFVDAGEAVDKFSSTNFKTGVGFGVRWESPVGPVKFDIARPVGDSEHKDFAFYIGLGPEL</sequence>
<feature type="signal peptide" evidence="12">
    <location>
        <begin position="1"/>
        <end position="25"/>
    </location>
</feature>
<dbReference type="KEGG" id="sutt:SUTMEG_09200"/>
<feature type="compositionally biased region" description="Low complexity" evidence="11">
    <location>
        <begin position="136"/>
        <end position="145"/>
    </location>
</feature>
<comment type="similarity">
    <text evidence="2">Belongs to the TamA family.</text>
</comment>
<accession>A0A2Z6I9H8</accession>
<evidence type="ECO:0000313" key="16">
    <source>
        <dbReference type="EMBL" id="BBF23029.1"/>
    </source>
</evidence>
<evidence type="ECO:0000256" key="6">
    <source>
        <dbReference type="ARBA" id="ARBA00022729"/>
    </source>
</evidence>
<organism evidence="16 17">
    <name type="scientific">Sutterella megalosphaeroides</name>
    <dbReference type="NCBI Taxonomy" id="2494234"/>
    <lineage>
        <taxon>Bacteria</taxon>
        <taxon>Pseudomonadati</taxon>
        <taxon>Pseudomonadota</taxon>
        <taxon>Betaproteobacteria</taxon>
        <taxon>Burkholderiales</taxon>
        <taxon>Sutterellaceae</taxon>
        <taxon>Sutterella</taxon>
    </lineage>
</organism>
<evidence type="ECO:0000256" key="3">
    <source>
        <dbReference type="ARBA" id="ARBA00015419"/>
    </source>
</evidence>
<feature type="region of interest" description="Disordered" evidence="11">
    <location>
        <begin position="119"/>
        <end position="189"/>
    </location>
</feature>
<evidence type="ECO:0000259" key="15">
    <source>
        <dbReference type="Pfam" id="PF17243"/>
    </source>
</evidence>
<feature type="domain" description="POTRA" evidence="14">
    <location>
        <begin position="292"/>
        <end position="346"/>
    </location>
</feature>
<reference evidence="16 17" key="1">
    <citation type="journal article" date="2018" name="Int. J. Syst. Evol. Microbiol.">
        <title>Mesosutterella multiformis gen. nov., sp. nov., a member of the family Sutterellaceae and Sutterella megalosphaeroides sp. nov., isolated from human faeces.</title>
        <authorList>
            <person name="Sakamoto M."/>
            <person name="Ikeyama N."/>
            <person name="Kunihiro T."/>
            <person name="Iino T."/>
            <person name="Yuki M."/>
            <person name="Ohkuma M."/>
        </authorList>
    </citation>
    <scope>NUCLEOTIDE SEQUENCE [LARGE SCALE GENOMIC DNA]</scope>
    <source>
        <strain evidence="16 17">6FBBBH3</strain>
    </source>
</reference>
<feature type="domain" description="Bacterial surface antigen (D15)" evidence="13">
    <location>
        <begin position="394"/>
        <end position="704"/>
    </location>
</feature>
<dbReference type="PANTHER" id="PTHR12815:SF47">
    <property type="entry name" value="TRANSLOCATION AND ASSEMBLY MODULE SUBUNIT TAMA"/>
    <property type="match status" value="1"/>
</dbReference>
<comment type="subunit">
    <text evidence="10">Interacts with TamB to form the translocation and assembly module (TAM).</text>
</comment>